<organism evidence="13 14">
    <name type="scientific">Glomus cerebriforme</name>
    <dbReference type="NCBI Taxonomy" id="658196"/>
    <lineage>
        <taxon>Eukaryota</taxon>
        <taxon>Fungi</taxon>
        <taxon>Fungi incertae sedis</taxon>
        <taxon>Mucoromycota</taxon>
        <taxon>Glomeromycotina</taxon>
        <taxon>Glomeromycetes</taxon>
        <taxon>Glomerales</taxon>
        <taxon>Glomeraceae</taxon>
        <taxon>Glomus</taxon>
    </lineage>
</organism>
<comment type="caution">
    <text evidence="13">The sequence shown here is derived from an EMBL/GenBank/DDBJ whole genome shotgun (WGS) entry which is preliminary data.</text>
</comment>
<feature type="transmembrane region" description="Helical" evidence="11">
    <location>
        <begin position="9"/>
        <end position="27"/>
    </location>
</feature>
<evidence type="ECO:0000256" key="10">
    <source>
        <dbReference type="HAMAP-Rule" id="MF_03018"/>
    </source>
</evidence>
<dbReference type="InterPro" id="IPR027545">
    <property type="entry name" value="Kynurenine_monooxygenase"/>
</dbReference>
<evidence type="ECO:0000256" key="1">
    <source>
        <dbReference type="ARBA" id="ARBA00001974"/>
    </source>
</evidence>
<name>A0A397TTW9_9GLOM</name>
<keyword evidence="11" id="KW-1133">Transmembrane helix</keyword>
<keyword evidence="10" id="KW-1000">Mitochondrion outer membrane</keyword>
<keyword evidence="8 10" id="KW-0496">Mitochondrion</keyword>
<dbReference type="GO" id="GO:0019805">
    <property type="term" value="P:quinolinate biosynthetic process"/>
    <property type="evidence" value="ECO:0007669"/>
    <property type="project" value="UniProtKB-UniRule"/>
</dbReference>
<evidence type="ECO:0000256" key="11">
    <source>
        <dbReference type="SAM" id="Phobius"/>
    </source>
</evidence>
<dbReference type="HAMAP" id="MF_01971">
    <property type="entry name" value="Kynurenine_monooxygenase"/>
    <property type="match status" value="1"/>
</dbReference>
<accession>A0A397TTW9</accession>
<dbReference type="GO" id="GO:0043420">
    <property type="term" value="P:anthranilate metabolic process"/>
    <property type="evidence" value="ECO:0007669"/>
    <property type="project" value="UniProtKB-UniRule"/>
</dbReference>
<dbReference type="Pfam" id="PF01494">
    <property type="entry name" value="FAD_binding_3"/>
    <property type="match status" value="1"/>
</dbReference>
<protein>
    <recommendedName>
        <fullName evidence="10">Kynurenine 3-monooxygenase</fullName>
        <ecNumber evidence="10">1.14.13.9</ecNumber>
    </recommendedName>
    <alternativeName>
        <fullName evidence="10">Biosynthesis of nicotinic acid protein 4</fullName>
    </alternativeName>
    <alternativeName>
        <fullName evidence="10">Kynurenine 3-hydroxylase</fullName>
    </alternativeName>
</protein>
<dbReference type="Proteomes" id="UP000265703">
    <property type="component" value="Unassembled WGS sequence"/>
</dbReference>
<dbReference type="GO" id="GO:0071949">
    <property type="term" value="F:FAD binding"/>
    <property type="evidence" value="ECO:0007669"/>
    <property type="project" value="InterPro"/>
</dbReference>
<dbReference type="PANTHER" id="PTHR46028:SF2">
    <property type="entry name" value="KYNURENINE 3-MONOOXYGENASE"/>
    <property type="match status" value="1"/>
</dbReference>
<dbReference type="GO" id="GO:0004502">
    <property type="term" value="F:kynurenine 3-monooxygenase activity"/>
    <property type="evidence" value="ECO:0007669"/>
    <property type="project" value="UniProtKB-UniRule"/>
</dbReference>
<dbReference type="FunFam" id="3.50.50.60:FF:000129">
    <property type="entry name" value="Kynurenine 3-monooxygenase"/>
    <property type="match status" value="1"/>
</dbReference>
<keyword evidence="3 10" id="KW-0662">Pyridine nucleotide biosynthesis</keyword>
<reference evidence="13 14" key="1">
    <citation type="submission" date="2018-06" db="EMBL/GenBank/DDBJ databases">
        <title>Comparative genomics reveals the genomic features of Rhizophagus irregularis, R. cerebriforme, R. diaphanum and Gigaspora rosea, and their symbiotic lifestyle signature.</title>
        <authorList>
            <person name="Morin E."/>
            <person name="San Clemente H."/>
            <person name="Chen E.C.H."/>
            <person name="De La Providencia I."/>
            <person name="Hainaut M."/>
            <person name="Kuo A."/>
            <person name="Kohler A."/>
            <person name="Murat C."/>
            <person name="Tang N."/>
            <person name="Roy S."/>
            <person name="Loubradou J."/>
            <person name="Henrissat B."/>
            <person name="Grigoriev I.V."/>
            <person name="Corradi N."/>
            <person name="Roux C."/>
            <person name="Martin F.M."/>
        </authorList>
    </citation>
    <scope>NUCLEOTIDE SEQUENCE [LARGE SCALE GENOMIC DNA]</scope>
    <source>
        <strain evidence="13 14">DAOM 227022</strain>
    </source>
</reference>
<evidence type="ECO:0000256" key="7">
    <source>
        <dbReference type="ARBA" id="ARBA00023033"/>
    </source>
</evidence>
<evidence type="ECO:0000313" key="14">
    <source>
        <dbReference type="Proteomes" id="UP000265703"/>
    </source>
</evidence>
<evidence type="ECO:0000256" key="5">
    <source>
        <dbReference type="ARBA" id="ARBA00022857"/>
    </source>
</evidence>
<dbReference type="PRINTS" id="PR00420">
    <property type="entry name" value="RNGMNOXGNASE"/>
</dbReference>
<dbReference type="GO" id="GO:0070189">
    <property type="term" value="P:kynurenine metabolic process"/>
    <property type="evidence" value="ECO:0007669"/>
    <property type="project" value="TreeGrafter"/>
</dbReference>
<proteinExistence type="inferred from homology"/>
<comment type="subcellular location">
    <subcellularLocation>
        <location evidence="10">Mitochondrion outer membrane</location>
    </subcellularLocation>
</comment>
<dbReference type="InterPro" id="IPR036188">
    <property type="entry name" value="FAD/NAD-bd_sf"/>
</dbReference>
<feature type="transmembrane region" description="Helical" evidence="11">
    <location>
        <begin position="437"/>
        <end position="459"/>
    </location>
</feature>
<keyword evidence="5 10" id="KW-0521">NADP</keyword>
<dbReference type="STRING" id="658196.A0A397TTW9"/>
<dbReference type="Gene3D" id="3.50.50.60">
    <property type="entry name" value="FAD/NAD(P)-binding domain"/>
    <property type="match status" value="1"/>
</dbReference>
<evidence type="ECO:0000256" key="4">
    <source>
        <dbReference type="ARBA" id="ARBA00022827"/>
    </source>
</evidence>
<dbReference type="GO" id="GO:0034354">
    <property type="term" value="P:'de novo' NAD+ biosynthetic process from L-tryptophan"/>
    <property type="evidence" value="ECO:0007669"/>
    <property type="project" value="UniProtKB-UniRule"/>
</dbReference>
<evidence type="ECO:0000259" key="12">
    <source>
        <dbReference type="Pfam" id="PF01494"/>
    </source>
</evidence>
<keyword evidence="6 10" id="KW-0560">Oxidoreductase</keyword>
<dbReference type="GO" id="GO:0005741">
    <property type="term" value="C:mitochondrial outer membrane"/>
    <property type="evidence" value="ECO:0007669"/>
    <property type="project" value="UniProtKB-SubCell"/>
</dbReference>
<dbReference type="PANTHER" id="PTHR46028">
    <property type="entry name" value="KYNURENINE 3-MONOOXYGENASE"/>
    <property type="match status" value="1"/>
</dbReference>
<evidence type="ECO:0000256" key="6">
    <source>
        <dbReference type="ARBA" id="ARBA00023002"/>
    </source>
</evidence>
<evidence type="ECO:0000256" key="8">
    <source>
        <dbReference type="ARBA" id="ARBA00023128"/>
    </source>
</evidence>
<comment type="pathway">
    <text evidence="10">Cofactor biosynthesis; NAD(+) biosynthesis; quinolinate from L-kynurenine: step 1/3.</text>
</comment>
<keyword evidence="14" id="KW-1185">Reference proteome</keyword>
<dbReference type="EMBL" id="QKYT01000014">
    <property type="protein sequence ID" value="RIA98561.1"/>
    <property type="molecule type" value="Genomic_DNA"/>
</dbReference>
<comment type="similarity">
    <text evidence="10">Belongs to the aromatic-ring hydroxylase family. KMO subfamily.</text>
</comment>
<evidence type="ECO:0000256" key="3">
    <source>
        <dbReference type="ARBA" id="ARBA00022642"/>
    </source>
</evidence>
<keyword evidence="7 10" id="KW-0503">Monooxygenase</keyword>
<dbReference type="UniPathway" id="UPA00253">
    <property type="reaction ID" value="UER00328"/>
</dbReference>
<keyword evidence="10 11" id="KW-0472">Membrane</keyword>
<dbReference type="SUPFAM" id="SSF51905">
    <property type="entry name" value="FAD/NAD(P)-binding domain"/>
    <property type="match status" value="1"/>
</dbReference>
<comment type="catalytic activity">
    <reaction evidence="9 10">
        <text>L-kynurenine + NADPH + O2 + H(+) = 3-hydroxy-L-kynurenine + NADP(+) + H2O</text>
        <dbReference type="Rhea" id="RHEA:20545"/>
        <dbReference type="ChEBI" id="CHEBI:15377"/>
        <dbReference type="ChEBI" id="CHEBI:15378"/>
        <dbReference type="ChEBI" id="CHEBI:15379"/>
        <dbReference type="ChEBI" id="CHEBI:57783"/>
        <dbReference type="ChEBI" id="CHEBI:57959"/>
        <dbReference type="ChEBI" id="CHEBI:58125"/>
        <dbReference type="ChEBI" id="CHEBI:58349"/>
        <dbReference type="EC" id="1.14.13.9"/>
    </reaction>
</comment>
<gene>
    <name evidence="10" type="primary">BNA4</name>
    <name evidence="13" type="ORF">C1645_685754</name>
</gene>
<keyword evidence="11" id="KW-0812">Transmembrane</keyword>
<feature type="domain" description="FAD-binding" evidence="12">
    <location>
        <begin position="9"/>
        <end position="337"/>
    </location>
</feature>
<keyword evidence="2 10" id="KW-0285">Flavoprotein</keyword>
<sequence length="491" mass="56794">MSTSFRERHVAIVGGGLVGILAVLYFAKRGWAVSLFELREDLRVQGNKKNILHRSINLALSARGLSALKNATHGLDEKVLEFAIPMKGRMIHSGEGKLKSQPYGVFGECIYSVEREILLELLLNTAAKFMNVKMYFQHQLKRCDFDIGKLEFENKKTGKQVEYSADLIIGADGAFSTVRTQIMRTVRMDYSQEYISHAYLELIVPPKVNDNGEEEFAMDPNHLHIWPLHSFMMIALPNRNKSFTCTLFMPFEKFDAIKTEDDLMEFFKKYFPDSIPLLGEDRLKKEYFRNPKGSLMSVKCKPYHYKDRAIIIGDAAHSMVPFYGQGMNCGFQDVEILDGIFEEYNISAVRNDDKLALALEEYTRRRYPDAISICDLAMYNYIEMRSSVINPWYLLRRQVEGTLYRLFPRGVIPLYTMISFSTMRYSEAMQRWQRQGFWLNMIGLPLLTAGAAASIWIGYCQFRRVYPWVMNYLSSHLHSNLVSIYLCLLSY</sequence>
<comment type="cofactor">
    <cofactor evidence="1 10">
        <name>FAD</name>
        <dbReference type="ChEBI" id="CHEBI:57692"/>
    </cofactor>
</comment>
<feature type="transmembrane region" description="Helical" evidence="11">
    <location>
        <begin position="465"/>
        <end position="488"/>
    </location>
</feature>
<dbReference type="EC" id="1.14.13.9" evidence="10"/>
<comment type="function">
    <text evidence="10">Catalyzes the hydroxylation of L-kynurenine (L-Kyn) to form 3-hydroxy-L-kynurenine (L-3OHKyn). Required for synthesis of quinolinic acid.</text>
</comment>
<dbReference type="AlphaFoldDB" id="A0A397TTW9"/>
<evidence type="ECO:0000256" key="9">
    <source>
        <dbReference type="ARBA" id="ARBA00047818"/>
    </source>
</evidence>
<dbReference type="InterPro" id="IPR002938">
    <property type="entry name" value="FAD-bd"/>
</dbReference>
<keyword evidence="4 10" id="KW-0274">FAD</keyword>
<evidence type="ECO:0000313" key="13">
    <source>
        <dbReference type="EMBL" id="RIA98561.1"/>
    </source>
</evidence>
<dbReference type="GO" id="GO:0006569">
    <property type="term" value="P:L-tryptophan catabolic process"/>
    <property type="evidence" value="ECO:0007669"/>
    <property type="project" value="UniProtKB-UniRule"/>
</dbReference>
<dbReference type="OrthoDB" id="10053569at2759"/>
<evidence type="ECO:0000256" key="2">
    <source>
        <dbReference type="ARBA" id="ARBA00022630"/>
    </source>
</evidence>